<evidence type="ECO:0000256" key="2">
    <source>
        <dbReference type="ARBA" id="ARBA00022857"/>
    </source>
</evidence>
<evidence type="ECO:0000256" key="4">
    <source>
        <dbReference type="ARBA" id="ARBA00023015"/>
    </source>
</evidence>
<comment type="similarity">
    <text evidence="1">Belongs to the short-chain dehydrogenases/reductases (SDR) family.</text>
</comment>
<accession>A0ABR4KQ55</accession>
<evidence type="ECO:0000256" key="1">
    <source>
        <dbReference type="ARBA" id="ARBA00006484"/>
    </source>
</evidence>
<dbReference type="CDD" id="cd00067">
    <property type="entry name" value="GAL4"/>
    <property type="match status" value="1"/>
</dbReference>
<keyword evidence="4" id="KW-0805">Transcription regulation</keyword>
<dbReference type="SUPFAM" id="SSF57701">
    <property type="entry name" value="Zn2/Cys6 DNA-binding domain"/>
    <property type="match status" value="1"/>
</dbReference>
<dbReference type="SMART" id="SM00066">
    <property type="entry name" value="GAL4"/>
    <property type="match status" value="1"/>
</dbReference>
<dbReference type="Pfam" id="PF00172">
    <property type="entry name" value="Zn_clus"/>
    <property type="match status" value="1"/>
</dbReference>
<evidence type="ECO:0000256" key="7">
    <source>
        <dbReference type="ARBA" id="ARBA00023242"/>
    </source>
</evidence>
<organism evidence="9 10">
    <name type="scientific">Aspergillus pseudoustus</name>
    <dbReference type="NCBI Taxonomy" id="1810923"/>
    <lineage>
        <taxon>Eukaryota</taxon>
        <taxon>Fungi</taxon>
        <taxon>Dikarya</taxon>
        <taxon>Ascomycota</taxon>
        <taxon>Pezizomycotina</taxon>
        <taxon>Eurotiomycetes</taxon>
        <taxon>Eurotiomycetidae</taxon>
        <taxon>Eurotiales</taxon>
        <taxon>Aspergillaceae</taxon>
        <taxon>Aspergillus</taxon>
        <taxon>Aspergillus subgen. Nidulantes</taxon>
    </lineage>
</organism>
<keyword evidence="7" id="KW-0539">Nucleus</keyword>
<dbReference type="Gene3D" id="4.10.240.10">
    <property type="entry name" value="Zn(2)-C6 fungal-type DNA-binding domain"/>
    <property type="match status" value="1"/>
</dbReference>
<dbReference type="InterPro" id="IPR057326">
    <property type="entry name" value="KR_dom"/>
</dbReference>
<reference evidence="9 10" key="1">
    <citation type="submission" date="2024-07" db="EMBL/GenBank/DDBJ databases">
        <title>Section-level genome sequencing and comparative genomics of Aspergillus sections Usti and Cavernicolus.</title>
        <authorList>
            <consortium name="Lawrence Berkeley National Laboratory"/>
            <person name="Nybo J.L."/>
            <person name="Vesth T.C."/>
            <person name="Theobald S."/>
            <person name="Frisvad J.C."/>
            <person name="Larsen T.O."/>
            <person name="Kjaerboelling I."/>
            <person name="Rothschild-Mancinelli K."/>
            <person name="Lyhne E.K."/>
            <person name="Kogle M.E."/>
            <person name="Barry K."/>
            <person name="Clum A."/>
            <person name="Na H."/>
            <person name="Ledsgaard L."/>
            <person name="Lin J."/>
            <person name="Lipzen A."/>
            <person name="Kuo A."/>
            <person name="Riley R."/>
            <person name="Mondo S."/>
            <person name="Labutti K."/>
            <person name="Haridas S."/>
            <person name="Pangalinan J."/>
            <person name="Salamov A.A."/>
            <person name="Simmons B.A."/>
            <person name="Magnuson J.K."/>
            <person name="Chen J."/>
            <person name="Drula E."/>
            <person name="Henrissat B."/>
            <person name="Wiebenga A."/>
            <person name="Lubbers R.J."/>
            <person name="Gomes A.C."/>
            <person name="Makela M.R."/>
            <person name="Stajich J."/>
            <person name="Grigoriev I.V."/>
            <person name="Mortensen U.H."/>
            <person name="De Vries R.P."/>
            <person name="Baker S.E."/>
            <person name="Andersen M.R."/>
        </authorList>
    </citation>
    <scope>NUCLEOTIDE SEQUENCE [LARGE SCALE GENOMIC DNA]</scope>
    <source>
        <strain evidence="9 10">CBS 123904</strain>
    </source>
</reference>
<protein>
    <recommendedName>
        <fullName evidence="8">Zn(2)-C6 fungal-type domain-containing protein</fullName>
    </recommendedName>
</protein>
<dbReference type="InterPro" id="IPR036291">
    <property type="entry name" value="NAD(P)-bd_dom_sf"/>
</dbReference>
<evidence type="ECO:0000313" key="9">
    <source>
        <dbReference type="EMBL" id="KAL2854410.1"/>
    </source>
</evidence>
<comment type="caution">
    <text evidence="9">The sequence shown here is derived from an EMBL/GenBank/DDBJ whole genome shotgun (WGS) entry which is preliminary data.</text>
</comment>
<dbReference type="PRINTS" id="PR00080">
    <property type="entry name" value="SDRFAMILY"/>
</dbReference>
<evidence type="ECO:0000256" key="3">
    <source>
        <dbReference type="ARBA" id="ARBA00023002"/>
    </source>
</evidence>
<sequence length="662" mass="71470">MLTDSGAASGSQETPKLRTACENCRQSKVKCNLSGKDTCIRCLRHGLPCRYRVANRSGKPKGSKNRSTLRKLGQLQENKAAAISNDHLRRSIEAIPSPKFAGSEAETILQAEPRLPDSPLDEVPDTSMFLADCGEYPSLYGDSMGDSPCAQASMSPTFLQKEFITKGLTSFPLAVHIPSALRPTCDCSGTLVFYHDHLRQMAVNPGQLRFDQMLQGAQAALSICRGFLQCPSGHKEGHNNTDGTSLILCMSSLELVLQILDYWTSYELLPQPREPIPRERVGFGEYEMGLDETRRVRRFLIRGRLLLCKEILSLLKIVASSESADGIGGSWLHQIIGGTETMTDTFLHAISEAEYAFYSPLISLYNQMNKMASRLSQINAHLNFPRGLLAGQVAIITGAGQGIGAEAARLFANEGAKVVVADIDGDKANGVVKAINDAEPNRAIAVVGDVLDDKYIQDLVDKAAAFGNGKIHIIVNNAGFTWDGVIHKITDKQWDTMIAVHNTAPFRLIRAAAKYFRVKDKEPRVVINISSTSGIHGNAGQANYALAKAGVVGLTRTIAKEWGPQFGVRSNTIAFGFVQTRLTAAKEAGAFITTPDGTKVALGIPGQQLGAKKGGEVATYPDIPLGRPASPEEAARSVLAVASPLFSYVNGETIRVTGGRNM</sequence>
<dbReference type="SMART" id="SM00822">
    <property type="entry name" value="PKS_KR"/>
    <property type="match status" value="1"/>
</dbReference>
<keyword evidence="5" id="KW-0238">DNA-binding</keyword>
<keyword evidence="2" id="KW-0521">NADP</keyword>
<dbReference type="PRINTS" id="PR00081">
    <property type="entry name" value="GDHRDH"/>
</dbReference>
<evidence type="ECO:0000256" key="6">
    <source>
        <dbReference type="ARBA" id="ARBA00023163"/>
    </source>
</evidence>
<dbReference type="SUPFAM" id="SSF51735">
    <property type="entry name" value="NAD(P)-binding Rossmann-fold domains"/>
    <property type="match status" value="1"/>
</dbReference>
<dbReference type="PANTHER" id="PTHR42760">
    <property type="entry name" value="SHORT-CHAIN DEHYDROGENASES/REDUCTASES FAMILY MEMBER"/>
    <property type="match status" value="1"/>
</dbReference>
<evidence type="ECO:0000313" key="10">
    <source>
        <dbReference type="Proteomes" id="UP001610446"/>
    </source>
</evidence>
<keyword evidence="10" id="KW-1185">Reference proteome</keyword>
<gene>
    <name evidence="9" type="ORF">BJY01DRAFT_231977</name>
</gene>
<evidence type="ECO:0000256" key="5">
    <source>
        <dbReference type="ARBA" id="ARBA00023125"/>
    </source>
</evidence>
<name>A0ABR4KQ55_9EURO</name>
<dbReference type="InterPro" id="IPR001138">
    <property type="entry name" value="Zn2Cys6_DnaBD"/>
</dbReference>
<dbReference type="PROSITE" id="PS50048">
    <property type="entry name" value="ZN2_CY6_FUNGAL_2"/>
    <property type="match status" value="1"/>
</dbReference>
<dbReference type="PANTHER" id="PTHR42760:SF133">
    <property type="entry name" value="3-OXOACYL-[ACYL-CARRIER-PROTEIN] REDUCTASE"/>
    <property type="match status" value="1"/>
</dbReference>
<dbReference type="Proteomes" id="UP001610446">
    <property type="component" value="Unassembled WGS sequence"/>
</dbReference>
<dbReference type="InterPro" id="IPR002347">
    <property type="entry name" value="SDR_fam"/>
</dbReference>
<feature type="domain" description="Zn(2)-C6 fungal-type" evidence="8">
    <location>
        <begin position="20"/>
        <end position="51"/>
    </location>
</feature>
<evidence type="ECO:0000259" key="8">
    <source>
        <dbReference type="PROSITE" id="PS50048"/>
    </source>
</evidence>
<dbReference type="PROSITE" id="PS00463">
    <property type="entry name" value="ZN2_CY6_FUNGAL_1"/>
    <property type="match status" value="1"/>
</dbReference>
<dbReference type="EMBL" id="JBFXLU010000015">
    <property type="protein sequence ID" value="KAL2854410.1"/>
    <property type="molecule type" value="Genomic_DNA"/>
</dbReference>
<keyword evidence="6" id="KW-0804">Transcription</keyword>
<keyword evidence="3" id="KW-0560">Oxidoreductase</keyword>
<dbReference type="Pfam" id="PF00106">
    <property type="entry name" value="adh_short"/>
    <property type="match status" value="1"/>
</dbReference>
<proteinExistence type="inferred from homology"/>
<dbReference type="InterPro" id="IPR036864">
    <property type="entry name" value="Zn2-C6_fun-type_DNA-bd_sf"/>
</dbReference>
<dbReference type="Gene3D" id="3.40.50.720">
    <property type="entry name" value="NAD(P)-binding Rossmann-like Domain"/>
    <property type="match status" value="1"/>
</dbReference>